<dbReference type="EMBL" id="JBHLVF010000034">
    <property type="protein sequence ID" value="MFC0393503.1"/>
    <property type="molecule type" value="Genomic_DNA"/>
</dbReference>
<evidence type="ECO:0000313" key="8">
    <source>
        <dbReference type="EMBL" id="MFC0393503.1"/>
    </source>
</evidence>
<dbReference type="InterPro" id="IPR000933">
    <property type="entry name" value="Glyco_hydro_29"/>
</dbReference>
<evidence type="ECO:0000256" key="3">
    <source>
        <dbReference type="ARBA" id="ARBA00012662"/>
    </source>
</evidence>
<comment type="function">
    <text evidence="1">Alpha-L-fucosidase is responsible for hydrolyzing the alpha-1,6-linked fucose joined to the reducing-end N-acetylglucosamine of the carbohydrate moieties of glycoproteins.</text>
</comment>
<dbReference type="PANTHER" id="PTHR10030:SF37">
    <property type="entry name" value="ALPHA-L-FUCOSIDASE-RELATED"/>
    <property type="match status" value="1"/>
</dbReference>
<proteinExistence type="inferred from homology"/>
<dbReference type="SUPFAM" id="SSF51445">
    <property type="entry name" value="(Trans)glycosidases"/>
    <property type="match status" value="1"/>
</dbReference>
<evidence type="ECO:0000259" key="7">
    <source>
        <dbReference type="Pfam" id="PF01120"/>
    </source>
</evidence>
<dbReference type="EC" id="3.2.1.51" evidence="3"/>
<sequence>MRSREERMKWFKEDRFGMFIHWGIYAVPAKGEWVQNHETISRERYRTYFEEFDPVRYDARAWAKAAKQAGMKYAVLTTKHHDGFCLFDSMLTEFKSTNTPCGRDLVREFVDAFRAEGLRVGFYYSLLDWNHEHYPTYGDFYHPERANEAYKDKEQNFDLYVDYLHGQVRELLTNYGTIDLFWFDFSYESLIGEAWRATELAKMVYELQPGILMNNRLDHTLLKNGISTVYGGDFASPEQAIPTREVMSDIHGHPIEWEACITLNKHWGYHATDTDYKQAKDIIRLLVDCVSKDGNLLVNVGPNAKGEIPKPVLDILAEIGQWMALNGFSIYGCRDTALPVPEWGRFTQKDGKLYAHLFERGMGAYPLKRLKGRIGRTRLLWDGAEVTSGESHNDYHTKEDAHILMSHSRLPDDNDTVIQIELLGGSV</sequence>
<dbReference type="PRINTS" id="PR00741">
    <property type="entry name" value="GLHYDRLASE29"/>
</dbReference>
<dbReference type="RefSeq" id="WP_204821728.1">
    <property type="nucleotide sequence ID" value="NZ_JANHOF010000008.1"/>
</dbReference>
<evidence type="ECO:0000256" key="5">
    <source>
        <dbReference type="ARBA" id="ARBA00022801"/>
    </source>
</evidence>
<keyword evidence="9" id="KW-1185">Reference proteome</keyword>
<organism evidence="8 9">
    <name type="scientific">Paenibacillus mendelii</name>
    <dbReference type="NCBI Taxonomy" id="206163"/>
    <lineage>
        <taxon>Bacteria</taxon>
        <taxon>Bacillati</taxon>
        <taxon>Bacillota</taxon>
        <taxon>Bacilli</taxon>
        <taxon>Bacillales</taxon>
        <taxon>Paenibacillaceae</taxon>
        <taxon>Paenibacillus</taxon>
    </lineage>
</organism>
<dbReference type="PIRSF" id="PIRSF001092">
    <property type="entry name" value="Alpha-L-fucosidase"/>
    <property type="match status" value="1"/>
</dbReference>
<dbReference type="InterPro" id="IPR017853">
    <property type="entry name" value="GH"/>
</dbReference>
<comment type="similarity">
    <text evidence="2">Belongs to the glycosyl hydrolase 29 family.</text>
</comment>
<dbReference type="PANTHER" id="PTHR10030">
    <property type="entry name" value="ALPHA-L-FUCOSIDASE"/>
    <property type="match status" value="1"/>
</dbReference>
<evidence type="ECO:0000256" key="2">
    <source>
        <dbReference type="ARBA" id="ARBA00007951"/>
    </source>
</evidence>
<accession>A0ABV6JC65</accession>
<dbReference type="Pfam" id="PF01120">
    <property type="entry name" value="Alpha_L_fucos"/>
    <property type="match status" value="1"/>
</dbReference>
<evidence type="ECO:0000256" key="1">
    <source>
        <dbReference type="ARBA" id="ARBA00004071"/>
    </source>
</evidence>
<keyword evidence="5" id="KW-0378">Hydrolase</keyword>
<keyword evidence="4" id="KW-0732">Signal</keyword>
<dbReference type="Proteomes" id="UP001589818">
    <property type="component" value="Unassembled WGS sequence"/>
</dbReference>
<dbReference type="InterPro" id="IPR057739">
    <property type="entry name" value="Glyco_hydro_29_N"/>
</dbReference>
<keyword evidence="6" id="KW-0326">Glycosidase</keyword>
<name>A0ABV6JC65_9BACL</name>
<dbReference type="InterPro" id="IPR016286">
    <property type="entry name" value="FUC_metazoa-typ"/>
</dbReference>
<evidence type="ECO:0000256" key="6">
    <source>
        <dbReference type="ARBA" id="ARBA00023295"/>
    </source>
</evidence>
<evidence type="ECO:0000313" key="9">
    <source>
        <dbReference type="Proteomes" id="UP001589818"/>
    </source>
</evidence>
<feature type="domain" description="Glycoside hydrolase family 29 N-terminal" evidence="7">
    <location>
        <begin position="5"/>
        <end position="327"/>
    </location>
</feature>
<reference evidence="8 9" key="1">
    <citation type="submission" date="2024-09" db="EMBL/GenBank/DDBJ databases">
        <authorList>
            <person name="Sun Q."/>
            <person name="Mori K."/>
        </authorList>
    </citation>
    <scope>NUCLEOTIDE SEQUENCE [LARGE SCALE GENOMIC DNA]</scope>
    <source>
        <strain evidence="8 9">CCM 4839</strain>
    </source>
</reference>
<evidence type="ECO:0000256" key="4">
    <source>
        <dbReference type="ARBA" id="ARBA00022729"/>
    </source>
</evidence>
<dbReference type="SMART" id="SM00812">
    <property type="entry name" value="Alpha_L_fucos"/>
    <property type="match status" value="1"/>
</dbReference>
<dbReference type="Gene3D" id="3.20.20.80">
    <property type="entry name" value="Glycosidases"/>
    <property type="match status" value="1"/>
</dbReference>
<protein>
    <recommendedName>
        <fullName evidence="3">alpha-L-fucosidase</fullName>
        <ecNumber evidence="3">3.2.1.51</ecNumber>
    </recommendedName>
</protein>
<comment type="caution">
    <text evidence="8">The sequence shown here is derived from an EMBL/GenBank/DDBJ whole genome shotgun (WGS) entry which is preliminary data.</text>
</comment>
<gene>
    <name evidence="8" type="ORF">ACFFJ8_19290</name>
</gene>